<feature type="compositionally biased region" description="Low complexity" evidence="10">
    <location>
        <begin position="132"/>
        <end position="162"/>
    </location>
</feature>
<feature type="compositionally biased region" description="Polar residues" evidence="10">
    <location>
        <begin position="175"/>
        <end position="185"/>
    </location>
</feature>
<gene>
    <name evidence="12" type="ORF">GQ43DRAFT_440899</name>
</gene>
<dbReference type="AlphaFoldDB" id="A0A9P4MS50"/>
<keyword evidence="5" id="KW-0132">Cell division</keyword>
<dbReference type="OrthoDB" id="2392550at2759"/>
<evidence type="ECO:0000256" key="7">
    <source>
        <dbReference type="ARBA" id="ARBA00023242"/>
    </source>
</evidence>
<evidence type="ECO:0000256" key="3">
    <source>
        <dbReference type="ARBA" id="ARBA00009914"/>
    </source>
</evidence>
<comment type="caution">
    <text evidence="12">The sequence shown here is derived from an EMBL/GenBank/DDBJ whole genome shotgun (WGS) entry which is preliminary data.</text>
</comment>
<evidence type="ECO:0000259" key="11">
    <source>
        <dbReference type="Pfam" id="PF10444"/>
    </source>
</evidence>
<proteinExistence type="inferred from homology"/>
<feature type="domain" description="Borealin N-terminal" evidence="11">
    <location>
        <begin position="7"/>
        <end position="63"/>
    </location>
</feature>
<dbReference type="PANTHER" id="PTHR16040:SF7">
    <property type="entry name" value="AUSTRALIN, ISOFORM A-RELATED"/>
    <property type="match status" value="1"/>
</dbReference>
<keyword evidence="9" id="KW-0137">Centromere</keyword>
<evidence type="ECO:0000256" key="8">
    <source>
        <dbReference type="ARBA" id="ARBA00023306"/>
    </source>
</evidence>
<keyword evidence="6" id="KW-0498">Mitosis</keyword>
<accession>A0A9P4MS50</accession>
<keyword evidence="8" id="KW-0131">Cell cycle</keyword>
<dbReference type="Pfam" id="PF10444">
    <property type="entry name" value="Nbl1_Borealin_N"/>
    <property type="match status" value="1"/>
</dbReference>
<dbReference type="GO" id="GO:0005634">
    <property type="term" value="C:nucleus"/>
    <property type="evidence" value="ECO:0007669"/>
    <property type="project" value="UniProtKB-SubCell"/>
</dbReference>
<evidence type="ECO:0000313" key="12">
    <source>
        <dbReference type="EMBL" id="KAF2201126.1"/>
    </source>
</evidence>
<evidence type="ECO:0000256" key="9">
    <source>
        <dbReference type="ARBA" id="ARBA00023328"/>
    </source>
</evidence>
<evidence type="ECO:0000256" key="6">
    <source>
        <dbReference type="ARBA" id="ARBA00022776"/>
    </source>
</evidence>
<evidence type="ECO:0000313" key="13">
    <source>
        <dbReference type="Proteomes" id="UP000799536"/>
    </source>
</evidence>
<comment type="similarity">
    <text evidence="3">Belongs to the borealin family.</text>
</comment>
<evidence type="ECO:0000256" key="5">
    <source>
        <dbReference type="ARBA" id="ARBA00022618"/>
    </source>
</evidence>
<dbReference type="EMBL" id="ML993990">
    <property type="protein sequence ID" value="KAF2201126.1"/>
    <property type="molecule type" value="Genomic_DNA"/>
</dbReference>
<comment type="subcellular location">
    <subcellularLocation>
        <location evidence="2">Chromosome</location>
        <location evidence="2">Centromere</location>
    </subcellularLocation>
    <subcellularLocation>
        <location evidence="1">Nucleus</location>
    </subcellularLocation>
</comment>
<feature type="compositionally biased region" description="Polar residues" evidence="10">
    <location>
        <begin position="86"/>
        <end position="98"/>
    </location>
</feature>
<organism evidence="12 13">
    <name type="scientific">Delitschia confertaspora ATCC 74209</name>
    <dbReference type="NCBI Taxonomy" id="1513339"/>
    <lineage>
        <taxon>Eukaryota</taxon>
        <taxon>Fungi</taxon>
        <taxon>Dikarya</taxon>
        <taxon>Ascomycota</taxon>
        <taxon>Pezizomycotina</taxon>
        <taxon>Dothideomycetes</taxon>
        <taxon>Pleosporomycetidae</taxon>
        <taxon>Pleosporales</taxon>
        <taxon>Delitschiaceae</taxon>
        <taxon>Delitschia</taxon>
    </lineage>
</organism>
<evidence type="ECO:0000256" key="2">
    <source>
        <dbReference type="ARBA" id="ARBA00004584"/>
    </source>
</evidence>
<dbReference type="GO" id="GO:0051301">
    <property type="term" value="P:cell division"/>
    <property type="evidence" value="ECO:0007669"/>
    <property type="project" value="UniProtKB-KW"/>
</dbReference>
<reference evidence="12" key="1">
    <citation type="journal article" date="2020" name="Stud. Mycol.">
        <title>101 Dothideomycetes genomes: a test case for predicting lifestyles and emergence of pathogens.</title>
        <authorList>
            <person name="Haridas S."/>
            <person name="Albert R."/>
            <person name="Binder M."/>
            <person name="Bloem J."/>
            <person name="Labutti K."/>
            <person name="Salamov A."/>
            <person name="Andreopoulos B."/>
            <person name="Baker S."/>
            <person name="Barry K."/>
            <person name="Bills G."/>
            <person name="Bluhm B."/>
            <person name="Cannon C."/>
            <person name="Castanera R."/>
            <person name="Culley D."/>
            <person name="Daum C."/>
            <person name="Ezra D."/>
            <person name="Gonzalez J."/>
            <person name="Henrissat B."/>
            <person name="Kuo A."/>
            <person name="Liang C."/>
            <person name="Lipzen A."/>
            <person name="Lutzoni F."/>
            <person name="Magnuson J."/>
            <person name="Mondo S."/>
            <person name="Nolan M."/>
            <person name="Ohm R."/>
            <person name="Pangilinan J."/>
            <person name="Park H.-J."/>
            <person name="Ramirez L."/>
            <person name="Alfaro M."/>
            <person name="Sun H."/>
            <person name="Tritt A."/>
            <person name="Yoshinaga Y."/>
            <person name="Zwiers L.-H."/>
            <person name="Turgeon B."/>
            <person name="Goodwin S."/>
            <person name="Spatafora J."/>
            <person name="Crous P."/>
            <person name="Grigoriev I."/>
        </authorList>
    </citation>
    <scope>NUCLEOTIDE SEQUENCE</scope>
    <source>
        <strain evidence="12">ATCC 74209</strain>
    </source>
</reference>
<dbReference type="GO" id="GO:0000775">
    <property type="term" value="C:chromosome, centromeric region"/>
    <property type="evidence" value="ECO:0007669"/>
    <property type="project" value="UniProtKB-SubCell"/>
</dbReference>
<protein>
    <recommendedName>
        <fullName evidence="11">Borealin N-terminal domain-containing protein</fullName>
    </recommendedName>
</protein>
<sequence length="192" mass="21313">MALSSEEKAAMIANLRNEVNSRAEKLTLMYKTQMDTLRSRLERRVNRIPNTWREINIMELVEKYAEEPKKVAPASTEKPAPRAATSRPNSRQNNTAQPSRAKGIKRTSNEMASDKENQQAEQLSVPKKRVRAATTTTRTAAPKAAQPAPKAPARTTRAASRKNLAAPTGPEVLSPKSSNSRTVAQSRARRQR</sequence>
<name>A0A9P4MS50_9PLEO</name>
<dbReference type="PANTHER" id="PTHR16040">
    <property type="entry name" value="AUSTRALIN, ISOFORM A-RELATED"/>
    <property type="match status" value="1"/>
</dbReference>
<dbReference type="InterPro" id="IPR018851">
    <property type="entry name" value="Borealin_N"/>
</dbReference>
<dbReference type="GO" id="GO:0051233">
    <property type="term" value="C:spindle midzone"/>
    <property type="evidence" value="ECO:0007669"/>
    <property type="project" value="TreeGrafter"/>
</dbReference>
<dbReference type="GO" id="GO:0032133">
    <property type="term" value="C:chromosome passenger complex"/>
    <property type="evidence" value="ECO:0007669"/>
    <property type="project" value="TreeGrafter"/>
</dbReference>
<keyword evidence="13" id="KW-1185">Reference proteome</keyword>
<dbReference type="Proteomes" id="UP000799536">
    <property type="component" value="Unassembled WGS sequence"/>
</dbReference>
<keyword evidence="7" id="KW-0539">Nucleus</keyword>
<dbReference type="InterPro" id="IPR018867">
    <property type="entry name" value="Cell_div_borealin"/>
</dbReference>
<dbReference type="GO" id="GO:0000070">
    <property type="term" value="P:mitotic sister chromatid segregation"/>
    <property type="evidence" value="ECO:0007669"/>
    <property type="project" value="TreeGrafter"/>
</dbReference>
<feature type="region of interest" description="Disordered" evidence="10">
    <location>
        <begin position="69"/>
        <end position="192"/>
    </location>
</feature>
<evidence type="ECO:0000256" key="1">
    <source>
        <dbReference type="ARBA" id="ARBA00004123"/>
    </source>
</evidence>
<keyword evidence="4" id="KW-0158">Chromosome</keyword>
<evidence type="ECO:0000256" key="10">
    <source>
        <dbReference type="SAM" id="MobiDB-lite"/>
    </source>
</evidence>
<evidence type="ECO:0000256" key="4">
    <source>
        <dbReference type="ARBA" id="ARBA00022454"/>
    </source>
</evidence>